<feature type="chain" id="PRO_5026696381" evidence="1">
    <location>
        <begin position="23"/>
        <end position="166"/>
    </location>
</feature>
<dbReference type="AlphaFoldDB" id="A0A6J4TEU0"/>
<evidence type="ECO:0000313" key="2">
    <source>
        <dbReference type="EMBL" id="CAA9520940.1"/>
    </source>
</evidence>
<proteinExistence type="predicted"/>
<dbReference type="EMBL" id="CADCWE010000012">
    <property type="protein sequence ID" value="CAA9520940.1"/>
    <property type="molecule type" value="Genomic_DNA"/>
</dbReference>
<gene>
    <name evidence="2" type="ORF">AVDCRST_MAG73-168</name>
</gene>
<feature type="signal peptide" evidence="1">
    <location>
        <begin position="1"/>
        <end position="22"/>
    </location>
</feature>
<organism evidence="2">
    <name type="scientific">uncultured Thermomicrobiales bacterium</name>
    <dbReference type="NCBI Taxonomy" id="1645740"/>
    <lineage>
        <taxon>Bacteria</taxon>
        <taxon>Pseudomonadati</taxon>
        <taxon>Thermomicrobiota</taxon>
        <taxon>Thermomicrobia</taxon>
        <taxon>Thermomicrobiales</taxon>
        <taxon>environmental samples</taxon>
    </lineage>
</organism>
<sequence>MRRFLTLGLMALALLLAVDASAQSAAAAKAPAFKKAPTFTEIGLKLNASGAIVGLQPAPEHPDDTKIFLTGHGTLTVDCFDPSATLLGEATASFSTVQGIQYIPDSQLRSSGTTFGVTTAAPGLTPEQAGCPTGATYTAAKDTTYTTARVVVIQDGLTTLNQVFDL</sequence>
<protein>
    <submittedName>
        <fullName evidence="2">Uncharacterized protein</fullName>
    </submittedName>
</protein>
<keyword evidence="1" id="KW-0732">Signal</keyword>
<reference evidence="2" key="1">
    <citation type="submission" date="2020-02" db="EMBL/GenBank/DDBJ databases">
        <authorList>
            <person name="Meier V. D."/>
        </authorList>
    </citation>
    <scope>NUCLEOTIDE SEQUENCE</scope>
    <source>
        <strain evidence="2">AVDCRST_MAG73</strain>
    </source>
</reference>
<name>A0A6J4TEU0_9BACT</name>
<evidence type="ECO:0000256" key="1">
    <source>
        <dbReference type="SAM" id="SignalP"/>
    </source>
</evidence>
<accession>A0A6J4TEU0</accession>